<dbReference type="CDD" id="cd18809">
    <property type="entry name" value="SF1_C_RecD"/>
    <property type="match status" value="1"/>
</dbReference>
<dbReference type="Proteomes" id="UP000614334">
    <property type="component" value="Unassembled WGS sequence"/>
</dbReference>
<keyword evidence="1 6" id="KW-0347">Helicase</keyword>
<dbReference type="GO" id="GO:0043139">
    <property type="term" value="F:5'-3' DNA helicase activity"/>
    <property type="evidence" value="ECO:0007669"/>
    <property type="project" value="UniProtKB-EC"/>
</dbReference>
<dbReference type="Pfam" id="PF21530">
    <property type="entry name" value="Pif1_2B_dom"/>
    <property type="match status" value="1"/>
</dbReference>
<feature type="domain" description="Helitron helicase-like" evidence="4">
    <location>
        <begin position="165"/>
        <end position="202"/>
    </location>
</feature>
<feature type="domain" description="DNA helicase Pif1-like DEAD-box helicase" evidence="3">
    <location>
        <begin position="668"/>
        <end position="875"/>
    </location>
</feature>
<evidence type="ECO:0000313" key="7">
    <source>
        <dbReference type="Proteomes" id="UP000614334"/>
    </source>
</evidence>
<evidence type="ECO:0000259" key="3">
    <source>
        <dbReference type="Pfam" id="PF05970"/>
    </source>
</evidence>
<accession>A0A8H7M473</accession>
<dbReference type="EC" id="5.6.2.3" evidence="1"/>
<evidence type="ECO:0000256" key="2">
    <source>
        <dbReference type="SAM" id="MobiDB-lite"/>
    </source>
</evidence>
<dbReference type="AlphaFoldDB" id="A0A8H7M473"/>
<dbReference type="GO" id="GO:0006281">
    <property type="term" value="P:DNA repair"/>
    <property type="evidence" value="ECO:0007669"/>
    <property type="project" value="UniProtKB-KW"/>
</dbReference>
<comment type="caution">
    <text evidence="6">The sequence shown here is derived from an EMBL/GenBank/DDBJ whole genome shotgun (WGS) entry which is preliminary data.</text>
</comment>
<dbReference type="PANTHER" id="PTHR10492:SF57">
    <property type="entry name" value="ATP-DEPENDENT DNA HELICASE"/>
    <property type="match status" value="1"/>
</dbReference>
<keyword evidence="1" id="KW-0234">DNA repair</keyword>
<dbReference type="InterPro" id="IPR049163">
    <property type="entry name" value="Pif1-like_2B_dom"/>
</dbReference>
<dbReference type="Pfam" id="PF05970">
    <property type="entry name" value="PIF1"/>
    <property type="match status" value="1"/>
</dbReference>
<dbReference type="InterPro" id="IPR027417">
    <property type="entry name" value="P-loop_NTPase"/>
</dbReference>
<reference evidence="6" key="1">
    <citation type="submission" date="2020-09" db="EMBL/GenBank/DDBJ databases">
        <title>Comparative genome analyses of four rice-infecting Rhizoctonia solani isolates reveal extensive enrichment of homogalacturonan modification genes.</title>
        <authorList>
            <person name="Lee D.-Y."/>
            <person name="Jeon J."/>
            <person name="Kim K.-T."/>
            <person name="Cheong K."/>
            <person name="Song H."/>
            <person name="Choi G."/>
            <person name="Ko J."/>
            <person name="Opiyo S.O."/>
            <person name="Zuo S."/>
            <person name="Madhav S."/>
            <person name="Lee Y.-H."/>
            <person name="Wang G.-L."/>
        </authorList>
    </citation>
    <scope>NUCLEOTIDE SEQUENCE</scope>
    <source>
        <strain evidence="6">AG1-IA B2</strain>
    </source>
</reference>
<evidence type="ECO:0000259" key="5">
    <source>
        <dbReference type="Pfam" id="PF21530"/>
    </source>
</evidence>
<dbReference type="GO" id="GO:0006310">
    <property type="term" value="P:DNA recombination"/>
    <property type="evidence" value="ECO:0007669"/>
    <property type="project" value="UniProtKB-KW"/>
</dbReference>
<organism evidence="6 7">
    <name type="scientific">Rhizoctonia solani</name>
    <dbReference type="NCBI Taxonomy" id="456999"/>
    <lineage>
        <taxon>Eukaryota</taxon>
        <taxon>Fungi</taxon>
        <taxon>Dikarya</taxon>
        <taxon>Basidiomycota</taxon>
        <taxon>Agaricomycotina</taxon>
        <taxon>Agaricomycetes</taxon>
        <taxon>Cantharellales</taxon>
        <taxon>Ceratobasidiaceae</taxon>
        <taxon>Rhizoctonia</taxon>
    </lineage>
</organism>
<comment type="cofactor">
    <cofactor evidence="1">
        <name>Mg(2+)</name>
        <dbReference type="ChEBI" id="CHEBI:18420"/>
    </cofactor>
</comment>
<name>A0A8H7M473_9AGAM</name>
<comment type="catalytic activity">
    <reaction evidence="1">
        <text>ATP + H2O = ADP + phosphate + H(+)</text>
        <dbReference type="Rhea" id="RHEA:13065"/>
        <dbReference type="ChEBI" id="CHEBI:15377"/>
        <dbReference type="ChEBI" id="CHEBI:15378"/>
        <dbReference type="ChEBI" id="CHEBI:30616"/>
        <dbReference type="ChEBI" id="CHEBI:43474"/>
        <dbReference type="ChEBI" id="CHEBI:456216"/>
        <dbReference type="EC" id="5.6.2.3"/>
    </reaction>
</comment>
<evidence type="ECO:0000259" key="4">
    <source>
        <dbReference type="Pfam" id="PF14214"/>
    </source>
</evidence>
<keyword evidence="1" id="KW-0067">ATP-binding</keyword>
<dbReference type="Pfam" id="PF14214">
    <property type="entry name" value="Helitron_like_N"/>
    <property type="match status" value="2"/>
</dbReference>
<feature type="domain" description="Helitron helicase-like" evidence="4">
    <location>
        <begin position="57"/>
        <end position="162"/>
    </location>
</feature>
<dbReference type="GO" id="GO:0000723">
    <property type="term" value="P:telomere maintenance"/>
    <property type="evidence" value="ECO:0007669"/>
    <property type="project" value="InterPro"/>
</dbReference>
<feature type="region of interest" description="Disordered" evidence="2">
    <location>
        <begin position="1"/>
        <end position="33"/>
    </location>
</feature>
<dbReference type="SUPFAM" id="SSF52540">
    <property type="entry name" value="P-loop containing nucleoside triphosphate hydrolases"/>
    <property type="match status" value="2"/>
</dbReference>
<dbReference type="InterPro" id="IPR010285">
    <property type="entry name" value="DNA_helicase_pif1-like_DEAD"/>
</dbReference>
<dbReference type="Gene3D" id="3.40.50.300">
    <property type="entry name" value="P-loop containing nucleotide triphosphate hydrolases"/>
    <property type="match status" value="1"/>
</dbReference>
<comment type="similarity">
    <text evidence="1">Belongs to the helicase family.</text>
</comment>
<evidence type="ECO:0000313" key="6">
    <source>
        <dbReference type="EMBL" id="KAF8758703.1"/>
    </source>
</evidence>
<dbReference type="GO" id="GO:0005524">
    <property type="term" value="F:ATP binding"/>
    <property type="evidence" value="ECO:0007669"/>
    <property type="project" value="UniProtKB-KW"/>
</dbReference>
<protein>
    <recommendedName>
        <fullName evidence="1">ATP-dependent DNA helicase</fullName>
        <ecNumber evidence="1">5.6.2.3</ecNumber>
    </recommendedName>
</protein>
<feature type="domain" description="DNA helicase Pif1-like 2B" evidence="5">
    <location>
        <begin position="974"/>
        <end position="1019"/>
    </location>
</feature>
<dbReference type="PANTHER" id="PTHR10492">
    <property type="match status" value="1"/>
</dbReference>
<dbReference type="EMBL" id="JACYCF010000003">
    <property type="protein sequence ID" value="KAF8758703.1"/>
    <property type="molecule type" value="Genomic_DNA"/>
</dbReference>
<dbReference type="InterPro" id="IPR025476">
    <property type="entry name" value="Helitron_helicase-like"/>
</dbReference>
<proteinExistence type="inferred from homology"/>
<keyword evidence="1" id="KW-0378">Hydrolase</keyword>
<sequence>MAAWLAPSSSSKSAHLDVEGHEPDDDEEDNGPAAINGREEVLYQKESIMPIICSAVRIQMFKPTILYLVDVWAIADQSRLLWLRNNQSSLRVELYSGLCDALLSDNLTRGEQVGRYILPSSYYGGPRQMAESYQDAMAISRYLGGPQLFITMTANPKWPEIHVLCCQLMEDITQKGIFGKCIAHVHTIEFQKRGLPHMHLLVWLERASHILEPGDVDELICAELPIAEGPGADPALYAVVTSSMLHGPCGPDHSDAPCWDKDKKACTKGYYPLKQWNAQTIMVADSYPLYRRRDNGQTFRKVISGVEITFDNRHVVPYNPFLSKRYTCHINVETCSGIGAIKYVFKYVYKGGDRISIELTTNAEGDAQQAQNLDEIRTHLDARWVSPYEALWRLLKFSLHQEVPNIVRLQVHLPEQQSVSFCAGQLIENVIAAAKDTSLTAFFKLNAHENQEVRRFANELVYQEIPNKFTWNKTTRKFSLRRFTQNNGVVRFSTGAIGRMYFVPPNSGERFYLRTLLTVVRGPTSFESLRTFEGQVFPTFKEACIAQGLLESDEEWARCLAEAAQYKTGRQLRRLFVVILTACHPMDPGQLWIQFCAQICDDLRYKLSQEPWNRPHALDEDVYDFGCQYANLPTELGSNQPRTKPSHPGAVCITDAQPEGLEDQLQQQLNNEQLAAFNQVLASVQNDLGVTFFLDGPAGTGKTFLYRTLCTTLRAQGKIVICVASSGLAALLLPGGKTSHSVFKIPIEIKEDSTCNISKRSELAALIARTDLIIWDEVPMQHRFCAEAFNRTCKDIANHPDKPFGGITVVFGGDFRQTLPVIPKGTPEQIVAACLKESPLWAGMEKMRLTRNMRLQHGDAEMAEFATWLLGIGEGLQIPQGTTSSETAFKQSMLVESRDNLINKIYGNLDQLPQLNDEYFCSCTILTPWNDDVLILNKIILRKFPGEMQIFHSADKVIYEAGVDDERLGTLSTEYLNSLNSGSIPLSDLELKEGCPVMILRNLARSQGVCNGTRGIVTRIGSRVLELRLLTGSEAGNTVFIPRISLTPPETEFGFQLSRRQFPVRVAFAMTVNKSQGQSVDHVGLDLEREAFSHGQLYVAFSRCTSASHVFVYNRKHTPTTRNVVYKTALRN</sequence>
<evidence type="ECO:0000256" key="1">
    <source>
        <dbReference type="RuleBase" id="RU363044"/>
    </source>
</evidence>
<keyword evidence="1" id="KW-0547">Nucleotide-binding</keyword>
<gene>
    <name evidence="6" type="ORF">RHS01_03109</name>
</gene>
<keyword evidence="1" id="KW-0233">DNA recombination</keyword>
<keyword evidence="1" id="KW-0227">DNA damage</keyword>
<dbReference type="GO" id="GO:0016787">
    <property type="term" value="F:hydrolase activity"/>
    <property type="evidence" value="ECO:0007669"/>
    <property type="project" value="UniProtKB-KW"/>
</dbReference>